<dbReference type="InterPro" id="IPR020556">
    <property type="entry name" value="Amidase_CS"/>
</dbReference>
<dbReference type="GO" id="GO:0004040">
    <property type="term" value="F:amidase activity"/>
    <property type="evidence" value="ECO:0007669"/>
    <property type="project" value="UniProtKB-EC"/>
</dbReference>
<evidence type="ECO:0000256" key="5">
    <source>
        <dbReference type="PIRSR" id="PIRSR001221-1"/>
    </source>
</evidence>
<comment type="caution">
    <text evidence="8">The sequence shown here is derived from an EMBL/GenBank/DDBJ whole genome shotgun (WGS) entry which is preliminary data.</text>
</comment>
<evidence type="ECO:0000256" key="1">
    <source>
        <dbReference type="ARBA" id="ARBA00001311"/>
    </source>
</evidence>
<reference evidence="8 9" key="1">
    <citation type="submission" date="2017-03" db="EMBL/GenBank/DDBJ databases">
        <title>Genomes of endolithic fungi from Antarctica.</title>
        <authorList>
            <person name="Coleine C."/>
            <person name="Masonjones S."/>
            <person name="Stajich J.E."/>
        </authorList>
    </citation>
    <scope>NUCLEOTIDE SEQUENCE [LARGE SCALE GENOMIC DNA]</scope>
    <source>
        <strain evidence="8 9">CCFEE 6314</strain>
    </source>
</reference>
<dbReference type="AlphaFoldDB" id="A0A438MUT3"/>
<keyword evidence="4" id="KW-0378">Hydrolase</keyword>
<feature type="binding site" evidence="6">
    <location>
        <position position="209"/>
    </location>
    <ligand>
        <name>substrate</name>
    </ligand>
</feature>
<dbReference type="VEuPathDB" id="FungiDB:PV10_02344"/>
<name>A0A438MUT3_EXOME</name>
<dbReference type="PANTHER" id="PTHR46072:SF4">
    <property type="entry name" value="AMIDASE C550.07-RELATED"/>
    <property type="match status" value="1"/>
</dbReference>
<dbReference type="OrthoDB" id="6428749at2759"/>
<dbReference type="Pfam" id="PF01425">
    <property type="entry name" value="Amidase"/>
    <property type="match status" value="1"/>
</dbReference>
<dbReference type="PANTHER" id="PTHR46072">
    <property type="entry name" value="AMIDASE-RELATED-RELATED"/>
    <property type="match status" value="1"/>
</dbReference>
<evidence type="ECO:0000256" key="2">
    <source>
        <dbReference type="ARBA" id="ARBA00009199"/>
    </source>
</evidence>
<proteinExistence type="inferred from homology"/>
<comment type="catalytic activity">
    <reaction evidence="1">
        <text>a monocarboxylic acid amide + H2O = a monocarboxylate + NH4(+)</text>
        <dbReference type="Rhea" id="RHEA:12020"/>
        <dbReference type="ChEBI" id="CHEBI:15377"/>
        <dbReference type="ChEBI" id="CHEBI:28938"/>
        <dbReference type="ChEBI" id="CHEBI:35757"/>
        <dbReference type="ChEBI" id="CHEBI:83628"/>
        <dbReference type="EC" id="3.5.1.4"/>
    </reaction>
</comment>
<evidence type="ECO:0000256" key="6">
    <source>
        <dbReference type="PIRSR" id="PIRSR001221-2"/>
    </source>
</evidence>
<evidence type="ECO:0000256" key="3">
    <source>
        <dbReference type="ARBA" id="ARBA00012922"/>
    </source>
</evidence>
<dbReference type="InterPro" id="IPR036928">
    <property type="entry name" value="AS_sf"/>
</dbReference>
<gene>
    <name evidence="8" type="ORF">B0A52_08868</name>
</gene>
<evidence type="ECO:0000256" key="4">
    <source>
        <dbReference type="ARBA" id="ARBA00022801"/>
    </source>
</evidence>
<feature type="binding site" evidence="6">
    <location>
        <position position="183"/>
    </location>
    <ligand>
        <name>substrate</name>
    </ligand>
</feature>
<dbReference type="EMBL" id="NAJM01000047">
    <property type="protein sequence ID" value="RVX67515.1"/>
    <property type="molecule type" value="Genomic_DNA"/>
</dbReference>
<feature type="active site" description="Charge relay system" evidence="5">
    <location>
        <position position="209"/>
    </location>
</feature>
<feature type="domain" description="Amidase" evidence="7">
    <location>
        <begin position="80"/>
        <end position="526"/>
    </location>
</feature>
<evidence type="ECO:0000313" key="9">
    <source>
        <dbReference type="Proteomes" id="UP000288859"/>
    </source>
</evidence>
<organism evidence="8 9">
    <name type="scientific">Exophiala mesophila</name>
    <name type="common">Black yeast-like fungus</name>
    <dbReference type="NCBI Taxonomy" id="212818"/>
    <lineage>
        <taxon>Eukaryota</taxon>
        <taxon>Fungi</taxon>
        <taxon>Dikarya</taxon>
        <taxon>Ascomycota</taxon>
        <taxon>Pezizomycotina</taxon>
        <taxon>Eurotiomycetes</taxon>
        <taxon>Chaetothyriomycetidae</taxon>
        <taxon>Chaetothyriales</taxon>
        <taxon>Herpotrichiellaceae</taxon>
        <taxon>Exophiala</taxon>
    </lineage>
</organism>
<comment type="similarity">
    <text evidence="2">Belongs to the amidase family.</text>
</comment>
<dbReference type="SUPFAM" id="SSF75304">
    <property type="entry name" value="Amidase signature (AS) enzymes"/>
    <property type="match status" value="1"/>
</dbReference>
<accession>A0A438MUT3</accession>
<dbReference type="Gene3D" id="3.90.1300.10">
    <property type="entry name" value="Amidase signature (AS) domain"/>
    <property type="match status" value="1"/>
</dbReference>
<evidence type="ECO:0000313" key="8">
    <source>
        <dbReference type="EMBL" id="RVX67515.1"/>
    </source>
</evidence>
<protein>
    <recommendedName>
        <fullName evidence="3">amidase</fullName>
        <ecNumber evidence="3">3.5.1.4</ecNumber>
    </recommendedName>
</protein>
<sequence length="539" mass="59151">MVKELWQLKAEKCRQILKDSLNPAWLLSEKDLPPASQLDVSTFVETSQVLTPKELSITKLTASELVEQMAAGSLTAVETATAFLKRAHLGHQLLNFATEFLVDEALARAAELDAHFKATGKLVGPLHGVPISVKEHIGLKGRICHSAYIAWTDNIPSEDALLVRCLRGAGAIIHVRTNEPQSLMHADTNNVIYGPTCNPYNRKLTSGGSSGGEGASIGFRCAAIGIGTDIGGSVRIPAAFCGVFGLRTTALRNPYKGVLLAGEGQESIRCVISPLANSTADLNLVQRAILDQEPWDEETSLCPLPWKKIEPYTPAQITVGVMWDDGMVHPHPPITRGLKYAKAKLESAGVKVVDFEAYEHARGWDILTQLYFPDAAKTQKDLLHSAGEPVLPLTEWAFSVAKPEPITVTENWELNARREAYREDYHRIMKERGVDVILCPAAPGVAAELNVGKYWPYTAIWNILDQPAVSFPTGLKADPSIDLVESEYKPQEGHDEREYNRYTPELYVNAPIALQVVGKHFRDEEVVAATELISKIVQA</sequence>
<feature type="binding site" evidence="6">
    <location>
        <begin position="230"/>
        <end position="233"/>
    </location>
    <ligand>
        <name>substrate</name>
    </ligand>
</feature>
<evidence type="ECO:0000259" key="7">
    <source>
        <dbReference type="Pfam" id="PF01425"/>
    </source>
</evidence>
<feature type="active site" description="Charge relay system" evidence="5">
    <location>
        <position position="134"/>
    </location>
</feature>
<dbReference type="PIRSF" id="PIRSF001221">
    <property type="entry name" value="Amidase_fungi"/>
    <property type="match status" value="1"/>
</dbReference>
<feature type="active site" description="Acyl-ester intermediate" evidence="5">
    <location>
        <position position="233"/>
    </location>
</feature>
<dbReference type="PROSITE" id="PS00571">
    <property type="entry name" value="AMIDASES"/>
    <property type="match status" value="1"/>
</dbReference>
<dbReference type="InterPro" id="IPR023631">
    <property type="entry name" value="Amidase_dom"/>
</dbReference>
<dbReference type="Proteomes" id="UP000288859">
    <property type="component" value="Unassembled WGS sequence"/>
</dbReference>
<dbReference type="EC" id="3.5.1.4" evidence="3"/>